<gene>
    <name evidence="2" type="ORF">KDH_56640</name>
</gene>
<reference evidence="2 3" key="1">
    <citation type="submission" date="2023-02" db="EMBL/GenBank/DDBJ databases">
        <title>Dictyobacter halimunensis sp. nov., a new member of the class Ktedonobacteria from forest soil in a geothermal area.</title>
        <authorList>
            <person name="Rachmania M.K."/>
            <person name="Ningsih F."/>
            <person name="Sakai Y."/>
            <person name="Yabe S."/>
            <person name="Yokota A."/>
            <person name="Sjamsuridzal W."/>
        </authorList>
    </citation>
    <scope>NUCLEOTIDE SEQUENCE [LARGE SCALE GENOMIC DNA]</scope>
    <source>
        <strain evidence="2 3">S3.2.2.5</strain>
    </source>
</reference>
<proteinExistence type="predicted"/>
<accession>A0ABQ6FYY1</accession>
<name>A0ABQ6FYY1_9CHLR</name>
<feature type="compositionally biased region" description="Low complexity" evidence="1">
    <location>
        <begin position="182"/>
        <end position="199"/>
    </location>
</feature>
<dbReference type="EMBL" id="BSRI01000002">
    <property type="protein sequence ID" value="GLV58834.1"/>
    <property type="molecule type" value="Genomic_DNA"/>
</dbReference>
<evidence type="ECO:0008006" key="4">
    <source>
        <dbReference type="Google" id="ProtNLM"/>
    </source>
</evidence>
<dbReference type="Proteomes" id="UP001344906">
    <property type="component" value="Unassembled WGS sequence"/>
</dbReference>
<dbReference type="RefSeq" id="WP_338255215.1">
    <property type="nucleotide sequence ID" value="NZ_BSRI01000002.1"/>
</dbReference>
<feature type="region of interest" description="Disordered" evidence="1">
    <location>
        <begin position="182"/>
        <end position="201"/>
    </location>
</feature>
<comment type="caution">
    <text evidence="2">The sequence shown here is derived from an EMBL/GenBank/DDBJ whole genome shotgun (WGS) entry which is preliminary data.</text>
</comment>
<evidence type="ECO:0000256" key="1">
    <source>
        <dbReference type="SAM" id="MobiDB-lite"/>
    </source>
</evidence>
<protein>
    <recommendedName>
        <fullName evidence="4">Lipoprotein</fullName>
    </recommendedName>
</protein>
<evidence type="ECO:0000313" key="2">
    <source>
        <dbReference type="EMBL" id="GLV58834.1"/>
    </source>
</evidence>
<evidence type="ECO:0000313" key="3">
    <source>
        <dbReference type="Proteomes" id="UP001344906"/>
    </source>
</evidence>
<keyword evidence="3" id="KW-1185">Reference proteome</keyword>
<organism evidence="2 3">
    <name type="scientific">Dictyobacter halimunensis</name>
    <dbReference type="NCBI Taxonomy" id="3026934"/>
    <lineage>
        <taxon>Bacteria</taxon>
        <taxon>Bacillati</taxon>
        <taxon>Chloroflexota</taxon>
        <taxon>Ktedonobacteria</taxon>
        <taxon>Ktedonobacterales</taxon>
        <taxon>Dictyobacteraceae</taxon>
        <taxon>Dictyobacter</taxon>
    </lineage>
</organism>
<sequence length="245" mass="26128">MSLLYQGGRRSRRDVAGLHVRKRSLVYLACLLFCLSLFISACTGDSNSTSRPAGGASATATPAPAALNSFNWCGKPSEIFRDQASSHAQAVASKATNLGPSDDKPKMITDWNTVKQNLGFTIYLPKTLPAGTCLLNVSGSLRDPIFGSNFTITYVLPDQNALSFSQAPVRVKNVTFQCNVSQSSSSTSNAKAASTPATSGSQVPIQLCNGVRDQTNIVFSARGSTTTLQQLFQNLQPDVDWTPAK</sequence>